<dbReference type="InterPro" id="IPR003607">
    <property type="entry name" value="HD/PDEase_dom"/>
</dbReference>
<dbReference type="InterPro" id="IPR052020">
    <property type="entry name" value="Cyclic_di-GMP/3'3'-cGAMP_PDE"/>
</dbReference>
<dbReference type="CDD" id="cd00077">
    <property type="entry name" value="HDc"/>
    <property type="match status" value="1"/>
</dbReference>
<feature type="transmembrane region" description="Helical" evidence="1">
    <location>
        <begin position="69"/>
        <end position="92"/>
    </location>
</feature>
<name>A0A5C1QQ15_9SPIO</name>
<dbReference type="PANTHER" id="PTHR45228:SF1">
    <property type="entry name" value="CYCLIC DI-GMP PHOSPHODIESTERASE TM_0186"/>
    <property type="match status" value="1"/>
</dbReference>
<reference evidence="3 4" key="1">
    <citation type="submission" date="2019-02" db="EMBL/GenBank/DDBJ databases">
        <title>Complete Genome Sequence and Methylome Analysis of free living Spirochaetas.</title>
        <authorList>
            <person name="Fomenkov A."/>
            <person name="Dubinina G."/>
            <person name="Leshcheva N."/>
            <person name="Mikheeva N."/>
            <person name="Grabovich M."/>
            <person name="Vincze T."/>
            <person name="Roberts R.J."/>
        </authorList>
    </citation>
    <scope>NUCLEOTIDE SEQUENCE [LARGE SCALE GENOMIC DNA]</scope>
    <source>
        <strain evidence="3 4">K2</strain>
    </source>
</reference>
<dbReference type="Pfam" id="PF13487">
    <property type="entry name" value="HD_5"/>
    <property type="match status" value="1"/>
</dbReference>
<keyword evidence="1" id="KW-1133">Transmembrane helix</keyword>
<keyword evidence="4" id="KW-1185">Reference proteome</keyword>
<gene>
    <name evidence="3" type="ORF">EXM22_12005</name>
</gene>
<dbReference type="SUPFAM" id="SSF109604">
    <property type="entry name" value="HD-domain/PDEase-like"/>
    <property type="match status" value="1"/>
</dbReference>
<dbReference type="InterPro" id="IPR037522">
    <property type="entry name" value="HD_GYP_dom"/>
</dbReference>
<dbReference type="Gene3D" id="1.10.3210.10">
    <property type="entry name" value="Hypothetical protein af1432"/>
    <property type="match status" value="1"/>
</dbReference>
<evidence type="ECO:0000256" key="1">
    <source>
        <dbReference type="SAM" id="Phobius"/>
    </source>
</evidence>
<organism evidence="3 4">
    <name type="scientific">Oceanispirochaeta crateris</name>
    <dbReference type="NCBI Taxonomy" id="2518645"/>
    <lineage>
        <taxon>Bacteria</taxon>
        <taxon>Pseudomonadati</taxon>
        <taxon>Spirochaetota</taxon>
        <taxon>Spirochaetia</taxon>
        <taxon>Spirochaetales</taxon>
        <taxon>Spirochaetaceae</taxon>
        <taxon>Oceanispirochaeta</taxon>
    </lineage>
</organism>
<feature type="transmembrane region" description="Helical" evidence="1">
    <location>
        <begin position="173"/>
        <end position="197"/>
    </location>
</feature>
<feature type="transmembrane region" description="Helical" evidence="1">
    <location>
        <begin position="38"/>
        <end position="57"/>
    </location>
</feature>
<dbReference type="InterPro" id="IPR048437">
    <property type="entry name" value="MASE11"/>
</dbReference>
<evidence type="ECO:0000313" key="3">
    <source>
        <dbReference type="EMBL" id="QEN08676.1"/>
    </source>
</evidence>
<dbReference type="Pfam" id="PF20969">
    <property type="entry name" value="MASE11"/>
    <property type="match status" value="1"/>
</dbReference>
<dbReference type="PROSITE" id="PS51832">
    <property type="entry name" value="HD_GYP"/>
    <property type="match status" value="1"/>
</dbReference>
<sequence length="583" mass="67142">MKAKKKIPYYLWIIKARNLMIKKEEQGKTDSLLFWQQYIFVSLMVTMNTMGLVVLVPGMKQFIEEGMKFAAIGLAAFYVFFVILSFSIFISFKLRQKMIAWGFYALSIFILIFTGPWGAGQLYLCTAFVLILLQTEKDNSKEIILINILVFALLSLLYIFGESPMLTFKDYGAYWWLIVFNSITVSLFIVLMIDLIMKGLNRRFKKSKLTNAKLERTQNGILRQIHLLNSLRQSGMVIMDSRLKYEERMQSALLSIKEELPCSALSVSLAKQGSNEAQCIASIPDSLIEEHNEIPKINGPFLLLKQDELDHALQQSNVMKFIKPGELYFASHFFTPDSIGFLELLLGQAPVESDLNFLQMSLFQLSAAITNDQLIQDIRQSHDILESSYDEILQAWAKILELRDLETRGHSSRVVSICLNIAKMINLPLEDQVQLKRGAFLHDIGKLGIPDRILKKKGPLTEEEWELMRQHPEIGRNSVMNIPFLKPAICVIYHHHERWNGKGYPEGLKGEEIPYPARIFMIADVYDALISDRPYRKAMKQDEIIEYMLSERGTFFDPDLLDLFLKDIENLTDQKVFDTFPLQ</sequence>
<dbReference type="Proteomes" id="UP000324209">
    <property type="component" value="Chromosome"/>
</dbReference>
<keyword evidence="1" id="KW-0472">Membrane</keyword>
<evidence type="ECO:0000259" key="2">
    <source>
        <dbReference type="PROSITE" id="PS51832"/>
    </source>
</evidence>
<dbReference type="PANTHER" id="PTHR45228">
    <property type="entry name" value="CYCLIC DI-GMP PHOSPHODIESTERASE TM_0186-RELATED"/>
    <property type="match status" value="1"/>
</dbReference>
<dbReference type="SMART" id="SM00471">
    <property type="entry name" value="HDc"/>
    <property type="match status" value="1"/>
</dbReference>
<dbReference type="OrthoDB" id="9781505at2"/>
<evidence type="ECO:0000313" key="4">
    <source>
        <dbReference type="Proteomes" id="UP000324209"/>
    </source>
</evidence>
<accession>A0A5C1QQ15</accession>
<feature type="domain" description="HD-GYP" evidence="2">
    <location>
        <begin position="385"/>
        <end position="580"/>
    </location>
</feature>
<protein>
    <submittedName>
        <fullName evidence="3">HD-GYP domain-containing protein</fullName>
    </submittedName>
</protein>
<dbReference type="RefSeq" id="WP_149486757.1">
    <property type="nucleotide sequence ID" value="NZ_CP036150.1"/>
</dbReference>
<dbReference type="AlphaFoldDB" id="A0A5C1QQ15"/>
<feature type="transmembrane region" description="Helical" evidence="1">
    <location>
        <begin position="143"/>
        <end position="161"/>
    </location>
</feature>
<keyword evidence="1" id="KW-0812">Transmembrane</keyword>
<dbReference type="EMBL" id="CP036150">
    <property type="protein sequence ID" value="QEN08676.1"/>
    <property type="molecule type" value="Genomic_DNA"/>
</dbReference>
<proteinExistence type="predicted"/>
<feature type="transmembrane region" description="Helical" evidence="1">
    <location>
        <begin position="98"/>
        <end position="131"/>
    </location>
</feature>
<dbReference type="KEGG" id="ock:EXM22_12005"/>